<dbReference type="PANTHER" id="PTHR43792:SF1">
    <property type="entry name" value="N-ACETYLTRANSFERASE DOMAIN-CONTAINING PROTEIN"/>
    <property type="match status" value="1"/>
</dbReference>
<dbReference type="RefSeq" id="WP_121247863.1">
    <property type="nucleotide sequence ID" value="NZ_RBIL01000001.1"/>
</dbReference>
<sequence length="177" mass="19428">MDQLLTPRLLLRPFTPQDVALVHPIYSDPEVMRYVATGPMADLAYTRRLLDDYTDHQVLHGYSFWAVVERSSGALIGDAGLYRTPGGEVELGYTLGAAWWGRGYATEAAGTWLQVAFERLGVDEVVALAEPANVASLHVLTKLGMQRTGERLAFGRPHAVFRGQRPASIASMPSSTR</sequence>
<evidence type="ECO:0000313" key="2">
    <source>
        <dbReference type="EMBL" id="RKQ90800.1"/>
    </source>
</evidence>
<dbReference type="AlphaFoldDB" id="A0A660LA14"/>
<dbReference type="InterPro" id="IPR051531">
    <property type="entry name" value="N-acetyltransferase"/>
</dbReference>
<evidence type="ECO:0000313" key="3">
    <source>
        <dbReference type="Proteomes" id="UP000278962"/>
    </source>
</evidence>
<gene>
    <name evidence="2" type="ORF">C8N24_0613</name>
</gene>
<dbReference type="Gene3D" id="3.40.630.30">
    <property type="match status" value="1"/>
</dbReference>
<comment type="caution">
    <text evidence="2">The sequence shown here is derived from an EMBL/GenBank/DDBJ whole genome shotgun (WGS) entry which is preliminary data.</text>
</comment>
<name>A0A660LA14_9ACTN</name>
<dbReference type="PROSITE" id="PS51186">
    <property type="entry name" value="GNAT"/>
    <property type="match status" value="1"/>
</dbReference>
<keyword evidence="2" id="KW-0808">Transferase</keyword>
<protein>
    <submittedName>
        <fullName evidence="2">RimJ/RimL family protein N-acetyltransferase</fullName>
    </submittedName>
</protein>
<dbReference type="Pfam" id="PF13302">
    <property type="entry name" value="Acetyltransf_3"/>
    <property type="match status" value="1"/>
</dbReference>
<dbReference type="SUPFAM" id="SSF55729">
    <property type="entry name" value="Acyl-CoA N-acyltransferases (Nat)"/>
    <property type="match status" value="1"/>
</dbReference>
<proteinExistence type="predicted"/>
<dbReference type="Proteomes" id="UP000278962">
    <property type="component" value="Unassembled WGS sequence"/>
</dbReference>
<dbReference type="InterPro" id="IPR000182">
    <property type="entry name" value="GNAT_dom"/>
</dbReference>
<reference evidence="2 3" key="1">
    <citation type="submission" date="2018-10" db="EMBL/GenBank/DDBJ databases">
        <title>Genomic Encyclopedia of Archaeal and Bacterial Type Strains, Phase II (KMG-II): from individual species to whole genera.</title>
        <authorList>
            <person name="Goeker M."/>
        </authorList>
    </citation>
    <scope>NUCLEOTIDE SEQUENCE [LARGE SCALE GENOMIC DNA]</scope>
    <source>
        <strain evidence="2 3">DSM 14954</strain>
    </source>
</reference>
<organism evidence="2 3">
    <name type="scientific">Solirubrobacter pauli</name>
    <dbReference type="NCBI Taxonomy" id="166793"/>
    <lineage>
        <taxon>Bacteria</taxon>
        <taxon>Bacillati</taxon>
        <taxon>Actinomycetota</taxon>
        <taxon>Thermoleophilia</taxon>
        <taxon>Solirubrobacterales</taxon>
        <taxon>Solirubrobacteraceae</taxon>
        <taxon>Solirubrobacter</taxon>
    </lineage>
</organism>
<dbReference type="OrthoDB" id="3533156at2"/>
<dbReference type="GO" id="GO:0016747">
    <property type="term" value="F:acyltransferase activity, transferring groups other than amino-acyl groups"/>
    <property type="evidence" value="ECO:0007669"/>
    <property type="project" value="InterPro"/>
</dbReference>
<feature type="domain" description="N-acetyltransferase" evidence="1">
    <location>
        <begin position="9"/>
        <end position="167"/>
    </location>
</feature>
<evidence type="ECO:0000259" key="1">
    <source>
        <dbReference type="PROSITE" id="PS51186"/>
    </source>
</evidence>
<dbReference type="EMBL" id="RBIL01000001">
    <property type="protein sequence ID" value="RKQ90800.1"/>
    <property type="molecule type" value="Genomic_DNA"/>
</dbReference>
<keyword evidence="3" id="KW-1185">Reference proteome</keyword>
<accession>A0A660LA14</accession>
<dbReference type="PANTHER" id="PTHR43792">
    <property type="entry name" value="GNAT FAMILY, PUTATIVE (AFU_ORTHOLOGUE AFUA_3G00765)-RELATED-RELATED"/>
    <property type="match status" value="1"/>
</dbReference>
<dbReference type="InterPro" id="IPR016181">
    <property type="entry name" value="Acyl_CoA_acyltransferase"/>
</dbReference>